<protein>
    <submittedName>
        <fullName evidence="6">Unannotated protein</fullName>
    </submittedName>
</protein>
<dbReference type="SUPFAM" id="SSF52283">
    <property type="entry name" value="Formate/glycerate dehydrogenase catalytic domain-like"/>
    <property type="match status" value="1"/>
</dbReference>
<dbReference type="Pfam" id="PF00389">
    <property type="entry name" value="2-Hacid_dh"/>
    <property type="match status" value="1"/>
</dbReference>
<dbReference type="PANTHER" id="PTHR10996">
    <property type="entry name" value="2-HYDROXYACID DEHYDROGENASE-RELATED"/>
    <property type="match status" value="1"/>
</dbReference>
<proteinExistence type="inferred from homology"/>
<dbReference type="GO" id="GO:0030267">
    <property type="term" value="F:glyoxylate reductase (NADPH) activity"/>
    <property type="evidence" value="ECO:0007669"/>
    <property type="project" value="TreeGrafter"/>
</dbReference>
<keyword evidence="3" id="KW-0520">NAD</keyword>
<dbReference type="PANTHER" id="PTHR10996:SF257">
    <property type="entry name" value="GLYOXYLATE REDUCTASE 1"/>
    <property type="match status" value="1"/>
</dbReference>
<dbReference type="GO" id="GO:0016618">
    <property type="term" value="F:hydroxypyruvate reductase [NAD(P)H] activity"/>
    <property type="evidence" value="ECO:0007669"/>
    <property type="project" value="TreeGrafter"/>
</dbReference>
<keyword evidence="2" id="KW-0560">Oxidoreductase</keyword>
<dbReference type="Gene3D" id="3.40.50.720">
    <property type="entry name" value="NAD(P)-binding Rossmann-like Domain"/>
    <property type="match status" value="2"/>
</dbReference>
<dbReference type="InterPro" id="IPR029753">
    <property type="entry name" value="D-isomer_DH_CS"/>
</dbReference>
<dbReference type="InterPro" id="IPR006140">
    <property type="entry name" value="D-isomer_DH_NAD-bd"/>
</dbReference>
<dbReference type="FunFam" id="3.40.50.720:FF:000203">
    <property type="entry name" value="D-3-phosphoglycerate dehydrogenase (SerA)"/>
    <property type="match status" value="1"/>
</dbReference>
<evidence type="ECO:0000256" key="3">
    <source>
        <dbReference type="ARBA" id="ARBA00023027"/>
    </source>
</evidence>
<dbReference type="EMBL" id="CAFBMK010000097">
    <property type="protein sequence ID" value="CAB4919322.1"/>
    <property type="molecule type" value="Genomic_DNA"/>
</dbReference>
<feature type="domain" description="D-isomer specific 2-hydroxyacid dehydrogenase catalytic" evidence="4">
    <location>
        <begin position="34"/>
        <end position="321"/>
    </location>
</feature>
<evidence type="ECO:0000259" key="4">
    <source>
        <dbReference type="Pfam" id="PF00389"/>
    </source>
</evidence>
<dbReference type="GO" id="GO:0051287">
    <property type="term" value="F:NAD binding"/>
    <property type="evidence" value="ECO:0007669"/>
    <property type="project" value="InterPro"/>
</dbReference>
<accession>A0A6J7HIE4</accession>
<feature type="domain" description="D-isomer specific 2-hydroxyacid dehydrogenase NAD-binding" evidence="5">
    <location>
        <begin position="115"/>
        <end position="290"/>
    </location>
</feature>
<comment type="similarity">
    <text evidence="1">Belongs to the D-isomer specific 2-hydroxyacid dehydrogenase family.</text>
</comment>
<gene>
    <name evidence="6" type="ORF">UFOPK3564_01738</name>
</gene>
<sequence length="326" mass="33850">MSATPPVRIALSRRGYPGLDDAPLPEGAELVLPDEGAPTDDAALRALAADCDGLVVSTPDRVDAELFDAAPRLKVVALVAVGFDNVDLDEARRRGIVVTHTPGVLADATADLAFSLILMARRLLVPALDTTRAGEWGAFDPQAFLGLQVAGATLGIVGYGDIGSAVGRRGAGFGMTVLQHSRSPRPEDGIAEAVGLDELLERSDVVSLNVPRTPETAGLIGARELDLLGPRGTLVSTARGGVVDEDALLAALREGRIHSAGLDVFATEPLTDAASPLLHEPRLVCLPHIGSASVETRTAMTRMALRNVTAVLSGDDAPNVVPPLRG</sequence>
<name>A0A6J7HIE4_9ZZZZ</name>
<dbReference type="GO" id="GO:0005829">
    <property type="term" value="C:cytosol"/>
    <property type="evidence" value="ECO:0007669"/>
    <property type="project" value="TreeGrafter"/>
</dbReference>
<dbReference type="PROSITE" id="PS00670">
    <property type="entry name" value="D_2_HYDROXYACID_DH_2"/>
    <property type="match status" value="1"/>
</dbReference>
<dbReference type="InterPro" id="IPR050223">
    <property type="entry name" value="D-isomer_2-hydroxyacid_DH"/>
</dbReference>
<evidence type="ECO:0000256" key="2">
    <source>
        <dbReference type="ARBA" id="ARBA00023002"/>
    </source>
</evidence>
<organism evidence="6">
    <name type="scientific">freshwater metagenome</name>
    <dbReference type="NCBI Taxonomy" id="449393"/>
    <lineage>
        <taxon>unclassified sequences</taxon>
        <taxon>metagenomes</taxon>
        <taxon>ecological metagenomes</taxon>
    </lineage>
</organism>
<evidence type="ECO:0000313" key="6">
    <source>
        <dbReference type="EMBL" id="CAB4919322.1"/>
    </source>
</evidence>
<evidence type="ECO:0000256" key="1">
    <source>
        <dbReference type="ARBA" id="ARBA00005854"/>
    </source>
</evidence>
<dbReference type="SUPFAM" id="SSF51735">
    <property type="entry name" value="NAD(P)-binding Rossmann-fold domains"/>
    <property type="match status" value="1"/>
</dbReference>
<dbReference type="InterPro" id="IPR036291">
    <property type="entry name" value="NAD(P)-bd_dom_sf"/>
</dbReference>
<dbReference type="AlphaFoldDB" id="A0A6J7HIE4"/>
<reference evidence="6" key="1">
    <citation type="submission" date="2020-05" db="EMBL/GenBank/DDBJ databases">
        <authorList>
            <person name="Chiriac C."/>
            <person name="Salcher M."/>
            <person name="Ghai R."/>
            <person name="Kavagutti S V."/>
        </authorList>
    </citation>
    <scope>NUCLEOTIDE SEQUENCE</scope>
</reference>
<evidence type="ECO:0000259" key="5">
    <source>
        <dbReference type="Pfam" id="PF02826"/>
    </source>
</evidence>
<dbReference type="CDD" id="cd05301">
    <property type="entry name" value="GDH"/>
    <property type="match status" value="1"/>
</dbReference>
<dbReference type="Pfam" id="PF02826">
    <property type="entry name" value="2-Hacid_dh_C"/>
    <property type="match status" value="1"/>
</dbReference>
<dbReference type="InterPro" id="IPR006139">
    <property type="entry name" value="D-isomer_2_OHA_DH_cat_dom"/>
</dbReference>